<dbReference type="SMART" id="SM00355">
    <property type="entry name" value="ZnF_C2H2"/>
    <property type="match status" value="4"/>
</dbReference>
<evidence type="ECO:0000256" key="6">
    <source>
        <dbReference type="SAM" id="MobiDB-lite"/>
    </source>
</evidence>
<dbReference type="EnsemblMetazoa" id="G21439.1">
    <property type="protein sequence ID" value="G21439.1:cds"/>
    <property type="gene ID" value="G21439"/>
</dbReference>
<dbReference type="GO" id="GO:0008270">
    <property type="term" value="F:zinc ion binding"/>
    <property type="evidence" value="ECO:0007669"/>
    <property type="project" value="UniProtKB-KW"/>
</dbReference>
<feature type="region of interest" description="Disordered" evidence="6">
    <location>
        <begin position="73"/>
        <end position="100"/>
    </location>
</feature>
<dbReference type="GO" id="GO:0000981">
    <property type="term" value="F:DNA-binding transcription factor activity, RNA polymerase II-specific"/>
    <property type="evidence" value="ECO:0007669"/>
    <property type="project" value="TreeGrafter"/>
</dbReference>
<feature type="domain" description="C2H2-type" evidence="7">
    <location>
        <begin position="114"/>
        <end position="137"/>
    </location>
</feature>
<dbReference type="Gene3D" id="3.30.160.60">
    <property type="entry name" value="Classic Zinc Finger"/>
    <property type="match status" value="2"/>
</dbReference>
<feature type="domain" description="C2H2-type" evidence="7">
    <location>
        <begin position="231"/>
        <end position="254"/>
    </location>
</feature>
<dbReference type="GO" id="GO:0043565">
    <property type="term" value="F:sequence-specific DNA binding"/>
    <property type="evidence" value="ECO:0007669"/>
    <property type="project" value="TreeGrafter"/>
</dbReference>
<dbReference type="PANTHER" id="PTHR24408:SF34">
    <property type="entry name" value="ZINC FINGER PROTEIN 672-RELATED"/>
    <property type="match status" value="1"/>
</dbReference>
<proteinExistence type="predicted"/>
<sequence length="507" mass="57451">MLSTAFLFHAEEEIMKMSLRDLNTVESVKEWAEKNGLNNHPLVIEKLEELKTDRLEISVDNDDEVIRIEVDTGKEQSEGKEESQRATQLYATPTQDSEDEFAVQPGPVVRSSSLQCPDCPKAFKRKNELKVHIKARHEKVAFSCSKCQKSFAYKTNAKRHEAKCNGTDQNSELSSEQKSTAEKREKSTEERGKGIKCKKCGHVSANKRELNAHRKFHAEEGKPQREKATGPTCRICSKVFPNRKALYIHQKVDHQTGSGEVGDFPWETTGEPAPWAGDERLKSAYMANKKFILSKGETGLVKKSINYPADNLITTTDVVQKVEDIARGEKMAFRMNISVGFILRHIETGEYRYFIPDRNETLFSRPILISSISDGVRVLIIARVLTNQLNLRAYDVDKVMVQFSSLHCEQVLTRPGTKVFLGDRLCSHASTDRQKSDPSTTTAMMETAAIGFMLFVFWKCLACRRQPTVTVVPAPVQIPAHHQREPTPVPVLRRSRRARRAPQRYGF</sequence>
<dbReference type="GO" id="GO:0005634">
    <property type="term" value="C:nucleus"/>
    <property type="evidence" value="ECO:0007669"/>
    <property type="project" value="TreeGrafter"/>
</dbReference>
<dbReference type="PROSITE" id="PS00028">
    <property type="entry name" value="ZINC_FINGER_C2H2_1"/>
    <property type="match status" value="2"/>
</dbReference>
<evidence type="ECO:0000256" key="5">
    <source>
        <dbReference type="PROSITE-ProRule" id="PRU00042"/>
    </source>
</evidence>
<dbReference type="Proteomes" id="UP000005408">
    <property type="component" value="Unassembled WGS sequence"/>
</dbReference>
<dbReference type="SUPFAM" id="SSF57667">
    <property type="entry name" value="beta-beta-alpha zinc fingers"/>
    <property type="match status" value="2"/>
</dbReference>
<feature type="compositionally biased region" description="Polar residues" evidence="6">
    <location>
        <begin position="85"/>
        <end position="95"/>
    </location>
</feature>
<protein>
    <recommendedName>
        <fullName evidence="7">C2H2-type domain-containing protein</fullName>
    </recommendedName>
</protein>
<evidence type="ECO:0000256" key="2">
    <source>
        <dbReference type="ARBA" id="ARBA00022737"/>
    </source>
</evidence>
<name>A0A8W8K133_MAGGI</name>
<evidence type="ECO:0000313" key="9">
    <source>
        <dbReference type="Proteomes" id="UP000005408"/>
    </source>
</evidence>
<keyword evidence="9" id="KW-1185">Reference proteome</keyword>
<evidence type="ECO:0000256" key="3">
    <source>
        <dbReference type="ARBA" id="ARBA00022771"/>
    </source>
</evidence>
<feature type="compositionally biased region" description="Polar residues" evidence="6">
    <location>
        <begin position="166"/>
        <end position="178"/>
    </location>
</feature>
<dbReference type="InterPro" id="IPR013087">
    <property type="entry name" value="Znf_C2H2_type"/>
</dbReference>
<evidence type="ECO:0000256" key="4">
    <source>
        <dbReference type="ARBA" id="ARBA00022833"/>
    </source>
</evidence>
<accession>A0A8W8K133</accession>
<feature type="domain" description="C2H2-type" evidence="7">
    <location>
        <begin position="195"/>
        <end position="222"/>
    </location>
</feature>
<keyword evidence="4" id="KW-0862">Zinc</keyword>
<dbReference type="PROSITE" id="PS50157">
    <property type="entry name" value="ZINC_FINGER_C2H2_2"/>
    <property type="match status" value="4"/>
</dbReference>
<organism evidence="8 9">
    <name type="scientific">Magallana gigas</name>
    <name type="common">Pacific oyster</name>
    <name type="synonym">Crassostrea gigas</name>
    <dbReference type="NCBI Taxonomy" id="29159"/>
    <lineage>
        <taxon>Eukaryota</taxon>
        <taxon>Metazoa</taxon>
        <taxon>Spiralia</taxon>
        <taxon>Lophotrochozoa</taxon>
        <taxon>Mollusca</taxon>
        <taxon>Bivalvia</taxon>
        <taxon>Autobranchia</taxon>
        <taxon>Pteriomorphia</taxon>
        <taxon>Ostreida</taxon>
        <taxon>Ostreoidea</taxon>
        <taxon>Ostreidae</taxon>
        <taxon>Magallana</taxon>
    </lineage>
</organism>
<evidence type="ECO:0000259" key="7">
    <source>
        <dbReference type="PROSITE" id="PS50157"/>
    </source>
</evidence>
<keyword evidence="1" id="KW-0479">Metal-binding</keyword>
<reference evidence="8" key="1">
    <citation type="submission" date="2022-08" db="UniProtKB">
        <authorList>
            <consortium name="EnsemblMetazoa"/>
        </authorList>
    </citation>
    <scope>IDENTIFICATION</scope>
    <source>
        <strain evidence="8">05x7-T-G4-1.051#20</strain>
    </source>
</reference>
<dbReference type="InterPro" id="IPR036236">
    <property type="entry name" value="Znf_C2H2_sf"/>
</dbReference>
<evidence type="ECO:0000313" key="8">
    <source>
        <dbReference type="EnsemblMetazoa" id="G21439.1:cds"/>
    </source>
</evidence>
<feature type="domain" description="C2H2-type" evidence="7">
    <location>
        <begin position="142"/>
        <end position="169"/>
    </location>
</feature>
<evidence type="ECO:0000256" key="1">
    <source>
        <dbReference type="ARBA" id="ARBA00022723"/>
    </source>
</evidence>
<dbReference type="Pfam" id="PF00096">
    <property type="entry name" value="zf-C2H2"/>
    <property type="match status" value="2"/>
</dbReference>
<feature type="compositionally biased region" description="Basic and acidic residues" evidence="6">
    <location>
        <begin position="73"/>
        <end position="84"/>
    </location>
</feature>
<keyword evidence="2" id="KW-0677">Repeat</keyword>
<feature type="compositionally biased region" description="Basic and acidic residues" evidence="6">
    <location>
        <begin position="179"/>
        <end position="193"/>
    </location>
</feature>
<keyword evidence="3 5" id="KW-0863">Zinc-finger</keyword>
<feature type="region of interest" description="Disordered" evidence="6">
    <location>
        <begin position="162"/>
        <end position="193"/>
    </location>
</feature>
<dbReference type="AlphaFoldDB" id="A0A8W8K133"/>
<dbReference type="PANTHER" id="PTHR24408">
    <property type="entry name" value="ZINC FINGER PROTEIN"/>
    <property type="match status" value="1"/>
</dbReference>